<protein>
    <submittedName>
        <fullName evidence="2">Uncharacterized protein</fullName>
    </submittedName>
</protein>
<sequence>DDTERPASPSGVYSIRGGSQDEEHGGGRSMVEGVSRIRGGGGVPQEYEAGPLLAVNVLIVFPGDIGSRSVLRVGSEVEEEVGAIEKEDGRGKKVARSIDDNNEQEVEEEDRRSQNTLYNSNNNNNTLDPRVHDSSTSRCSSSAGTASTGHISQASNSSSSNTNVSMSKTSDMIDSEQRLPPMAIGTVFVPDPVRWWAYKAQQQVDRRRIQRELRRMWARQRQQQLMQQQQQQRQKSLDSK</sequence>
<feature type="compositionally biased region" description="Basic and acidic residues" evidence="1">
    <location>
        <begin position="83"/>
        <end position="99"/>
    </location>
</feature>
<dbReference type="AlphaFoldDB" id="A0AAD4D011"/>
<dbReference type="Proteomes" id="UP001194580">
    <property type="component" value="Unassembled WGS sequence"/>
</dbReference>
<feature type="region of interest" description="Disordered" evidence="1">
    <location>
        <begin position="81"/>
        <end position="178"/>
    </location>
</feature>
<evidence type="ECO:0000313" key="2">
    <source>
        <dbReference type="EMBL" id="KAG0247897.1"/>
    </source>
</evidence>
<gene>
    <name evidence="2" type="ORF">BGZ95_008359</name>
</gene>
<feature type="compositionally biased region" description="Low complexity" evidence="1">
    <location>
        <begin position="136"/>
        <end position="170"/>
    </location>
</feature>
<proteinExistence type="predicted"/>
<evidence type="ECO:0000313" key="3">
    <source>
        <dbReference type="Proteomes" id="UP001194580"/>
    </source>
</evidence>
<keyword evidence="3" id="KW-1185">Reference proteome</keyword>
<feature type="region of interest" description="Disordered" evidence="1">
    <location>
        <begin position="1"/>
        <end position="45"/>
    </location>
</feature>
<comment type="caution">
    <text evidence="2">The sequence shown here is derived from an EMBL/GenBank/DDBJ whole genome shotgun (WGS) entry which is preliminary data.</text>
</comment>
<evidence type="ECO:0000256" key="1">
    <source>
        <dbReference type="SAM" id="MobiDB-lite"/>
    </source>
</evidence>
<name>A0AAD4D011_9FUNG</name>
<feature type="non-terminal residue" evidence="2">
    <location>
        <position position="1"/>
    </location>
</feature>
<organism evidence="2 3">
    <name type="scientific">Linnemannia exigua</name>
    <dbReference type="NCBI Taxonomy" id="604196"/>
    <lineage>
        <taxon>Eukaryota</taxon>
        <taxon>Fungi</taxon>
        <taxon>Fungi incertae sedis</taxon>
        <taxon>Mucoromycota</taxon>
        <taxon>Mortierellomycotina</taxon>
        <taxon>Mortierellomycetes</taxon>
        <taxon>Mortierellales</taxon>
        <taxon>Mortierellaceae</taxon>
        <taxon>Linnemannia</taxon>
    </lineage>
</organism>
<accession>A0AAD4D011</accession>
<reference evidence="2" key="1">
    <citation type="journal article" date="2020" name="Fungal Divers.">
        <title>Resolving the Mortierellaceae phylogeny through synthesis of multi-gene phylogenetics and phylogenomics.</title>
        <authorList>
            <person name="Vandepol N."/>
            <person name="Liber J."/>
            <person name="Desiro A."/>
            <person name="Na H."/>
            <person name="Kennedy M."/>
            <person name="Barry K."/>
            <person name="Grigoriev I.V."/>
            <person name="Miller A.N."/>
            <person name="O'Donnell K."/>
            <person name="Stajich J.E."/>
            <person name="Bonito G."/>
        </authorList>
    </citation>
    <scope>NUCLEOTIDE SEQUENCE</scope>
    <source>
        <strain evidence="2">NRRL 28262</strain>
    </source>
</reference>
<feature type="compositionally biased region" description="Low complexity" evidence="1">
    <location>
        <begin position="219"/>
        <end position="234"/>
    </location>
</feature>
<feature type="region of interest" description="Disordered" evidence="1">
    <location>
        <begin position="219"/>
        <end position="240"/>
    </location>
</feature>
<feature type="compositionally biased region" description="Low complexity" evidence="1">
    <location>
        <begin position="115"/>
        <end position="127"/>
    </location>
</feature>
<dbReference type="EMBL" id="JAAAIL010004355">
    <property type="protein sequence ID" value="KAG0247897.1"/>
    <property type="molecule type" value="Genomic_DNA"/>
</dbReference>